<keyword evidence="3" id="KW-1133">Transmembrane helix</keyword>
<dbReference type="AlphaFoldDB" id="A0A7S4F9D0"/>
<evidence type="ECO:0000256" key="4">
    <source>
        <dbReference type="ARBA" id="ARBA00023136"/>
    </source>
</evidence>
<dbReference type="Pfam" id="PF01741">
    <property type="entry name" value="MscL"/>
    <property type="match status" value="1"/>
</dbReference>
<accession>A0A7S4F9D0</accession>
<dbReference type="Gene3D" id="1.10.1200.120">
    <property type="entry name" value="Large-conductance mechanosensitive channel, MscL, domain 1"/>
    <property type="match status" value="1"/>
</dbReference>
<reference evidence="5" key="1">
    <citation type="submission" date="2021-01" db="EMBL/GenBank/DDBJ databases">
        <authorList>
            <person name="Corre E."/>
            <person name="Pelletier E."/>
            <person name="Niang G."/>
            <person name="Scheremetjew M."/>
            <person name="Finn R."/>
            <person name="Kale V."/>
            <person name="Holt S."/>
            <person name="Cochrane G."/>
            <person name="Meng A."/>
            <person name="Brown T."/>
            <person name="Cohen L."/>
        </authorList>
    </citation>
    <scope>NUCLEOTIDE SEQUENCE</scope>
    <source>
        <strain evidence="5">CCMP645</strain>
    </source>
</reference>
<evidence type="ECO:0000256" key="3">
    <source>
        <dbReference type="ARBA" id="ARBA00022989"/>
    </source>
</evidence>
<evidence type="ECO:0000313" key="5">
    <source>
        <dbReference type="EMBL" id="CAE0782791.1"/>
    </source>
</evidence>
<gene>
    <name evidence="5" type="ORF">PCAR00345_LOCUS35494</name>
</gene>
<dbReference type="PANTHER" id="PTHR30266">
    <property type="entry name" value="MECHANOSENSITIVE CHANNEL MSCL"/>
    <property type="match status" value="1"/>
</dbReference>
<dbReference type="GO" id="GO:0016020">
    <property type="term" value="C:membrane"/>
    <property type="evidence" value="ECO:0007669"/>
    <property type="project" value="UniProtKB-SubCell"/>
</dbReference>
<keyword evidence="2" id="KW-0812">Transmembrane</keyword>
<keyword evidence="4" id="KW-0472">Membrane</keyword>
<name>A0A7S4F9D0_CHRCT</name>
<dbReference type="InterPro" id="IPR036019">
    <property type="entry name" value="MscL_channel"/>
</dbReference>
<dbReference type="GO" id="GO:0008381">
    <property type="term" value="F:mechanosensitive monoatomic ion channel activity"/>
    <property type="evidence" value="ECO:0007669"/>
    <property type="project" value="TreeGrafter"/>
</dbReference>
<dbReference type="EMBL" id="HBIZ01055693">
    <property type="protein sequence ID" value="CAE0782791.1"/>
    <property type="molecule type" value="Transcribed_RNA"/>
</dbReference>
<dbReference type="SUPFAM" id="SSF81330">
    <property type="entry name" value="Gated mechanosensitive channel"/>
    <property type="match status" value="1"/>
</dbReference>
<organism evidence="5">
    <name type="scientific">Chrysotila carterae</name>
    <name type="common">Marine alga</name>
    <name type="synonym">Syracosphaera carterae</name>
    <dbReference type="NCBI Taxonomy" id="13221"/>
    <lineage>
        <taxon>Eukaryota</taxon>
        <taxon>Haptista</taxon>
        <taxon>Haptophyta</taxon>
        <taxon>Prymnesiophyceae</taxon>
        <taxon>Isochrysidales</taxon>
        <taxon>Isochrysidaceae</taxon>
        <taxon>Chrysotila</taxon>
    </lineage>
</organism>
<proteinExistence type="predicted"/>
<comment type="subcellular location">
    <subcellularLocation>
        <location evidence="1">Membrane</location>
        <topology evidence="1">Multi-pass membrane protein</topology>
    </subcellularLocation>
</comment>
<dbReference type="InterPro" id="IPR037673">
    <property type="entry name" value="MSC/AndL"/>
</dbReference>
<dbReference type="PANTHER" id="PTHR30266:SF2">
    <property type="entry name" value="LARGE-CONDUCTANCE MECHANOSENSITIVE CHANNEL"/>
    <property type="match status" value="1"/>
</dbReference>
<evidence type="ECO:0000256" key="2">
    <source>
        <dbReference type="ARBA" id="ARBA00022692"/>
    </source>
</evidence>
<sequence>MAPKPTSSACSAGTASVGSSKIKVEGIVLDKSKSLATYSKKQFSKESFFSKLKCLACCCCTTTIGVRDLLVGENTREFATAVVIGESFYSMVQALTAEIIAPLIYSCPPFTISNWYFETGNLYIVLVEGDNRPKVGYGSAGAARADGALVVDIHGALDDVLTLIFTLLTLYWIFRLIDAFAKRPTKVEEAASEQSDPISPSTRGHCHSRFARPTLSSGSLDAQFRRVKATYLLLYLGADGLEVERIAGHGLPEAFQEKYSNLLITGLDARNMERQAGDSLQFTPALLEDLSTYGFVVVSQTERIMTLMRTPSSHAGRSSFV</sequence>
<protein>
    <submittedName>
        <fullName evidence="5">Uncharacterized protein</fullName>
    </submittedName>
</protein>
<evidence type="ECO:0000256" key="1">
    <source>
        <dbReference type="ARBA" id="ARBA00004141"/>
    </source>
</evidence>